<keyword evidence="3" id="KW-0378">Hydrolase</keyword>
<proteinExistence type="inferred from homology"/>
<accession>A0ABW4LXQ3</accession>
<comment type="similarity">
    <text evidence="1">Belongs to the peptidase S49 family.</text>
</comment>
<gene>
    <name evidence="6" type="primary">sppA</name>
    <name evidence="6" type="ORF">ACFSCX_22870</name>
</gene>
<keyword evidence="4" id="KW-0720">Serine protease</keyword>
<dbReference type="Pfam" id="PF01343">
    <property type="entry name" value="Peptidase_S49"/>
    <property type="match status" value="1"/>
</dbReference>
<evidence type="ECO:0000313" key="7">
    <source>
        <dbReference type="Proteomes" id="UP001597214"/>
    </source>
</evidence>
<evidence type="ECO:0000256" key="1">
    <source>
        <dbReference type="ARBA" id="ARBA00008683"/>
    </source>
</evidence>
<dbReference type="InterPro" id="IPR004635">
    <property type="entry name" value="Pept_S49_SppA"/>
</dbReference>
<dbReference type="InterPro" id="IPR029045">
    <property type="entry name" value="ClpP/crotonase-like_dom_sf"/>
</dbReference>
<evidence type="ECO:0000256" key="3">
    <source>
        <dbReference type="ARBA" id="ARBA00022801"/>
    </source>
</evidence>
<dbReference type="EMBL" id="JBHUEM010000054">
    <property type="protein sequence ID" value="MFD1739328.1"/>
    <property type="molecule type" value="Genomic_DNA"/>
</dbReference>
<keyword evidence="7" id="KW-1185">Reference proteome</keyword>
<dbReference type="InterPro" id="IPR047272">
    <property type="entry name" value="S49_SppA_C"/>
</dbReference>
<dbReference type="Gene3D" id="3.90.226.10">
    <property type="entry name" value="2-enoyl-CoA Hydratase, Chain A, domain 1"/>
    <property type="match status" value="2"/>
</dbReference>
<dbReference type="NCBIfam" id="TIGR00706">
    <property type="entry name" value="SppA_dom"/>
    <property type="match status" value="1"/>
</dbReference>
<sequence length="335" mass="37040">MNSKRWIALGVALGLFIFSAVFNLVTSLAFGDFGGFSENWLATDQEFVETVLEEGTDFEKIVVLDVNGTIMDSGDVTSLFASATYNHRAFLRMLDQAAEDEMVEGIVIRVNSPGGGVVESAEIHDRIIEIKEQTNKPIYISMGSMAASGGYYIAAPATKIYASPETLTGSLGVIFQSINYSGLAEKYGVKWETVKSGQYKDIMSPSREMTEEERQILQKMINNAYDGFVKVISEGRNIPEQTVRQIADGRIYDGRQAKDLNLVDEFGYWDDAVAGMKNEYKLGDVSVVQYEAGYGLPSFLSMGAQKLFSGDQELIGLTKLLSQPNAPRPMYMYQE</sequence>
<protein>
    <submittedName>
        <fullName evidence="6">Signal peptide peptidase SppA</fullName>
    </submittedName>
</protein>
<feature type="domain" description="Peptidase S49" evidence="5">
    <location>
        <begin position="132"/>
        <end position="281"/>
    </location>
</feature>
<evidence type="ECO:0000256" key="4">
    <source>
        <dbReference type="ARBA" id="ARBA00022825"/>
    </source>
</evidence>
<comment type="caution">
    <text evidence="6">The sequence shown here is derived from an EMBL/GenBank/DDBJ whole genome shotgun (WGS) entry which is preliminary data.</text>
</comment>
<evidence type="ECO:0000313" key="6">
    <source>
        <dbReference type="EMBL" id="MFD1739328.1"/>
    </source>
</evidence>
<keyword evidence="2" id="KW-0645">Protease</keyword>
<dbReference type="PANTHER" id="PTHR42987:SF7">
    <property type="entry name" value="SIGNAL PEPTIDE PEPTIDASE SPPA-RELATED"/>
    <property type="match status" value="1"/>
</dbReference>
<reference evidence="7" key="1">
    <citation type="journal article" date="2019" name="Int. J. Syst. Evol. Microbiol.">
        <title>The Global Catalogue of Microorganisms (GCM) 10K type strain sequencing project: providing services to taxonomists for standard genome sequencing and annotation.</title>
        <authorList>
            <consortium name="The Broad Institute Genomics Platform"/>
            <consortium name="The Broad Institute Genome Sequencing Center for Infectious Disease"/>
            <person name="Wu L."/>
            <person name="Ma J."/>
        </authorList>
    </citation>
    <scope>NUCLEOTIDE SEQUENCE [LARGE SCALE GENOMIC DNA]</scope>
    <source>
        <strain evidence="7">CCUG 49339</strain>
    </source>
</reference>
<name>A0ABW4LXQ3_9BACI</name>
<dbReference type="InterPro" id="IPR002142">
    <property type="entry name" value="Peptidase_S49"/>
</dbReference>
<dbReference type="SUPFAM" id="SSF52096">
    <property type="entry name" value="ClpP/crotonase"/>
    <property type="match status" value="1"/>
</dbReference>
<dbReference type="CDD" id="cd07023">
    <property type="entry name" value="S49_Sppa_N_C"/>
    <property type="match status" value="1"/>
</dbReference>
<organism evidence="6 7">
    <name type="scientific">Bacillus salitolerans</name>
    <dbReference type="NCBI Taxonomy" id="1437434"/>
    <lineage>
        <taxon>Bacteria</taxon>
        <taxon>Bacillati</taxon>
        <taxon>Bacillota</taxon>
        <taxon>Bacilli</taxon>
        <taxon>Bacillales</taxon>
        <taxon>Bacillaceae</taxon>
        <taxon>Bacillus</taxon>
    </lineage>
</organism>
<evidence type="ECO:0000256" key="2">
    <source>
        <dbReference type="ARBA" id="ARBA00022670"/>
    </source>
</evidence>
<evidence type="ECO:0000259" key="5">
    <source>
        <dbReference type="Pfam" id="PF01343"/>
    </source>
</evidence>
<dbReference type="Proteomes" id="UP001597214">
    <property type="component" value="Unassembled WGS sequence"/>
</dbReference>
<dbReference type="PANTHER" id="PTHR42987">
    <property type="entry name" value="PEPTIDASE S49"/>
    <property type="match status" value="1"/>
</dbReference>
<dbReference type="RefSeq" id="WP_377930558.1">
    <property type="nucleotide sequence ID" value="NZ_JBHUEM010000054.1"/>
</dbReference>